<name>A0ABQ9NGL3_9PEZI</name>
<evidence type="ECO:0000313" key="1">
    <source>
        <dbReference type="EMBL" id="KAJ9653929.1"/>
    </source>
</evidence>
<evidence type="ECO:0000313" key="2">
    <source>
        <dbReference type="Proteomes" id="UP001172684"/>
    </source>
</evidence>
<proteinExistence type="predicted"/>
<keyword evidence="2" id="KW-1185">Reference proteome</keyword>
<dbReference type="Proteomes" id="UP001172684">
    <property type="component" value="Unassembled WGS sequence"/>
</dbReference>
<dbReference type="PANTHER" id="PTHR24148:SF73">
    <property type="entry name" value="HET DOMAIN PROTEIN (AFU_ORTHOLOGUE AFUA_8G01020)"/>
    <property type="match status" value="1"/>
</dbReference>
<dbReference type="InterPro" id="IPR052895">
    <property type="entry name" value="HetReg/Transcr_Mod"/>
</dbReference>
<dbReference type="EMBL" id="JAPDRL010000281">
    <property type="protein sequence ID" value="KAJ9653929.1"/>
    <property type="molecule type" value="Genomic_DNA"/>
</dbReference>
<gene>
    <name evidence="1" type="ORF">H2201_009077</name>
</gene>
<dbReference type="PANTHER" id="PTHR24148">
    <property type="entry name" value="ANKYRIN REPEAT DOMAIN-CONTAINING PROTEIN 39 HOMOLOG-RELATED"/>
    <property type="match status" value="1"/>
</dbReference>
<evidence type="ECO:0008006" key="3">
    <source>
        <dbReference type="Google" id="ProtNLM"/>
    </source>
</evidence>
<comment type="caution">
    <text evidence="1">The sequence shown here is derived from an EMBL/GenBank/DDBJ whole genome shotgun (WGS) entry which is preliminary data.</text>
</comment>
<sequence>MARIYQSSTRTLVWLGTGFDGSSRLIAAFNATDTRRISPQIAAACRHLAQLSYWTRLWICQEIVLSREIFILIGNARIPWDIFANFWVTNGPAIEANIQASSGNWEGLRILTELIESRRGRARPVDWLDLIQLTAHRKCKEPFDRVYGLNGMVSEGFAVDVDYSRSAEDLFVLTATTAAKDLPLAYWYSWFVCAASNLEWQYYFTEAPSVPSIRDHLQALEVQRKLSKFMLQLWHAIDRRHTTKPLPLCYDVSRPEGLLCLGQARQRLKGVTWEGWKKPSEVSDYAARYGPAYIDAEGFREGLERDDLLLKPNVRERFGLPYRPYTDADRREEQERYSRN</sequence>
<protein>
    <recommendedName>
        <fullName evidence="3">Heterokaryon incompatibility domain-containing protein</fullName>
    </recommendedName>
</protein>
<accession>A0ABQ9NGL3</accession>
<reference evidence="1" key="1">
    <citation type="submission" date="2022-10" db="EMBL/GenBank/DDBJ databases">
        <title>Culturing micro-colonial fungi from biological soil crusts in the Mojave desert and describing Neophaeococcomyces mojavensis, and introducing the new genera and species Taxawa tesnikishii.</title>
        <authorList>
            <person name="Kurbessoian T."/>
            <person name="Stajich J.E."/>
        </authorList>
    </citation>
    <scope>NUCLEOTIDE SEQUENCE</scope>
    <source>
        <strain evidence="1">TK_1</strain>
    </source>
</reference>
<organism evidence="1 2">
    <name type="scientific">Coniosporium apollinis</name>
    <dbReference type="NCBI Taxonomy" id="61459"/>
    <lineage>
        <taxon>Eukaryota</taxon>
        <taxon>Fungi</taxon>
        <taxon>Dikarya</taxon>
        <taxon>Ascomycota</taxon>
        <taxon>Pezizomycotina</taxon>
        <taxon>Dothideomycetes</taxon>
        <taxon>Dothideomycetes incertae sedis</taxon>
        <taxon>Coniosporium</taxon>
    </lineage>
</organism>